<name>A0AC35EUT9_9BILA</name>
<evidence type="ECO:0000313" key="1">
    <source>
        <dbReference type="Proteomes" id="UP000887580"/>
    </source>
</evidence>
<dbReference type="Proteomes" id="UP000887580">
    <property type="component" value="Unplaced"/>
</dbReference>
<reference evidence="2" key="1">
    <citation type="submission" date="2022-11" db="UniProtKB">
        <authorList>
            <consortium name="WormBaseParasite"/>
        </authorList>
    </citation>
    <scope>IDENTIFICATION</scope>
</reference>
<protein>
    <submittedName>
        <fullName evidence="2">Charged multivesicular body protein 6</fullName>
    </submittedName>
</protein>
<accession>A0AC35EUT9</accession>
<sequence>MGSIFGKPKHPPPAKVTEHDKAVLGLKLQRDKMRQAYRRYEKNLTKEKEMAKELLKQGRKDRALLMLKRKRYQESIMDRLAKQMDNVDTMVSELETAQLNKDVLEKLKQGNEALQLINQTFSIEDAEKIMEDTREAAEYQEELSNILAGQLSSVDIAEVEEELEALQREQGVLLPDVPSHELPEAERIAAKKEKQRQRERVALEA</sequence>
<proteinExistence type="predicted"/>
<dbReference type="WBParaSite" id="PS1159_v2.g10886.t1">
    <property type="protein sequence ID" value="PS1159_v2.g10886.t1"/>
    <property type="gene ID" value="PS1159_v2.g10886"/>
</dbReference>
<organism evidence="1 2">
    <name type="scientific">Panagrolaimus sp. PS1159</name>
    <dbReference type="NCBI Taxonomy" id="55785"/>
    <lineage>
        <taxon>Eukaryota</taxon>
        <taxon>Metazoa</taxon>
        <taxon>Ecdysozoa</taxon>
        <taxon>Nematoda</taxon>
        <taxon>Chromadorea</taxon>
        <taxon>Rhabditida</taxon>
        <taxon>Tylenchina</taxon>
        <taxon>Panagrolaimomorpha</taxon>
        <taxon>Panagrolaimoidea</taxon>
        <taxon>Panagrolaimidae</taxon>
        <taxon>Panagrolaimus</taxon>
    </lineage>
</organism>
<evidence type="ECO:0000313" key="2">
    <source>
        <dbReference type="WBParaSite" id="PS1159_v2.g10886.t1"/>
    </source>
</evidence>